<dbReference type="GO" id="GO:0003676">
    <property type="term" value="F:nucleic acid binding"/>
    <property type="evidence" value="ECO:0007669"/>
    <property type="project" value="InterPro"/>
</dbReference>
<dbReference type="GeneID" id="40321178"/>
<organism evidence="2 3">
    <name type="scientific">Trypanosoma conorhini</name>
    <dbReference type="NCBI Taxonomy" id="83891"/>
    <lineage>
        <taxon>Eukaryota</taxon>
        <taxon>Discoba</taxon>
        <taxon>Euglenozoa</taxon>
        <taxon>Kinetoplastea</taxon>
        <taxon>Metakinetoplastina</taxon>
        <taxon>Trypanosomatida</taxon>
        <taxon>Trypanosomatidae</taxon>
        <taxon>Trypanosoma</taxon>
    </lineage>
</organism>
<feature type="region of interest" description="Disordered" evidence="1">
    <location>
        <begin position="521"/>
        <end position="557"/>
    </location>
</feature>
<dbReference type="Proteomes" id="UP000284403">
    <property type="component" value="Unassembled WGS sequence"/>
</dbReference>
<gene>
    <name evidence="2" type="ORF">Tco025E_07567</name>
</gene>
<evidence type="ECO:0000313" key="3">
    <source>
        <dbReference type="Proteomes" id="UP000284403"/>
    </source>
</evidence>
<dbReference type="AlphaFoldDB" id="A0A422NN18"/>
<keyword evidence="3" id="KW-1185">Reference proteome</keyword>
<dbReference type="InterPro" id="IPR035979">
    <property type="entry name" value="RBD_domain_sf"/>
</dbReference>
<proteinExistence type="predicted"/>
<accession>A0A422NN18</accession>
<protein>
    <submittedName>
        <fullName evidence="2">Putative RNA-binding protein</fullName>
    </submittedName>
</protein>
<dbReference type="OrthoDB" id="262747at2759"/>
<feature type="region of interest" description="Disordered" evidence="1">
    <location>
        <begin position="331"/>
        <end position="366"/>
    </location>
</feature>
<dbReference type="EMBL" id="MKKU01000582">
    <property type="protein sequence ID" value="RNF06892.1"/>
    <property type="molecule type" value="Genomic_DNA"/>
</dbReference>
<evidence type="ECO:0000256" key="1">
    <source>
        <dbReference type="SAM" id="MobiDB-lite"/>
    </source>
</evidence>
<name>A0A422NN18_9TRYP</name>
<feature type="compositionally biased region" description="Polar residues" evidence="1">
    <location>
        <begin position="331"/>
        <end position="345"/>
    </location>
</feature>
<dbReference type="SUPFAM" id="SSF54928">
    <property type="entry name" value="RNA-binding domain, RBD"/>
    <property type="match status" value="1"/>
</dbReference>
<reference evidence="2 3" key="1">
    <citation type="journal article" date="2018" name="BMC Genomics">
        <title>Genomic comparison of Trypanosoma conorhini and Trypanosoma rangeli to Trypanosoma cruzi strains of high and low virulence.</title>
        <authorList>
            <person name="Bradwell K.R."/>
            <person name="Koparde V.N."/>
            <person name="Matveyev A.V."/>
            <person name="Serrano M.G."/>
            <person name="Alves J.M."/>
            <person name="Parikh H."/>
            <person name="Huang B."/>
            <person name="Lee V."/>
            <person name="Espinosa-Alvarez O."/>
            <person name="Ortiz P.A."/>
            <person name="Costa-Martins A.G."/>
            <person name="Teixeira M.M."/>
            <person name="Buck G.A."/>
        </authorList>
    </citation>
    <scope>NUCLEOTIDE SEQUENCE [LARGE SCALE GENOMIC DNA]</scope>
    <source>
        <strain evidence="2 3">025E</strain>
    </source>
</reference>
<dbReference type="RefSeq" id="XP_029225550.1">
    <property type="nucleotide sequence ID" value="XM_029374432.1"/>
</dbReference>
<feature type="compositionally biased region" description="Polar residues" evidence="1">
    <location>
        <begin position="542"/>
        <end position="554"/>
    </location>
</feature>
<feature type="region of interest" description="Disordered" evidence="1">
    <location>
        <begin position="1"/>
        <end position="71"/>
    </location>
</feature>
<feature type="region of interest" description="Disordered" evidence="1">
    <location>
        <begin position="171"/>
        <end position="205"/>
    </location>
</feature>
<evidence type="ECO:0000313" key="2">
    <source>
        <dbReference type="EMBL" id="RNF06892.1"/>
    </source>
</evidence>
<sequence>MKGGEESSPIPDADEGLAGPPQAQSRLVQPGSSLRRPVPGSGPNDGEGGAEARERPAATRMPAGASDGAALMGPKRGFAVAACEADQSTRQAGHESQRPSSACQADAFISKLNPNAKEFRAPCFQINGAWAATSAPMLHSTPFCESGPLAAVALPAGPTAAATPWQAGAVTGSESLPAPDRGAQAQRWPHASASPITPNSHDPTAVPSTALTPDVNAEQTMDKYVEYCRGNGYHLVSVSNLDPSTTQKELLDIFFPFSALNAKLLPPHCQAQHPSRAGVVFFPCRGTAELAVGKFDNFVPRKQHSQLKVRYLGPDASEAGTHDTLVSSANSAKPLTTGQQHSQPPSERPRGASRQPSRPRKQSERDSIHEAMLQFVMSGKELPYNGDIKHFLALHGLNAANAERVLQSNFVCKGAKWHRIWTMNPTPSPVATNAPKTVSALVGFTQESVAKEVAAWVQQQNRGEDKIQEVDIVYLNSLEFACKKPSIDTSEVHGVTRAATNNSSQATVCPNSNMMFLGNDDVLHPRSHSDPSLPRAGVHSHAPNTENGTPSSSLHGGHAAELHPAAVEFGAEPRRSGVAGFGKEAKSREEVEKWVCPVQTTPSRPMNARQLREGGSPQATKILAPAFSHSGMAESLSSAVPGAKLNEMVAAVQKKLKEPALNDKQLMEQMWRVITHPDTTNKVVEQLASVITGTLTEKKQNAGTLSTPLANALVLLHEKLNIPRNGSNDVNMEEGLCNPDVRRYMDYMLLIARALILLFTDETKPPELRKVAAVLSGYMFRFSCLRDQTPYTLSVSLMNRHKAALDDARKYMKRRLMSKKFCDV</sequence>
<comment type="caution">
    <text evidence="2">The sequence shown here is derived from an EMBL/GenBank/DDBJ whole genome shotgun (WGS) entry which is preliminary data.</text>
</comment>
<feature type="compositionally biased region" description="Polar residues" evidence="1">
    <location>
        <begin position="22"/>
        <end position="32"/>
    </location>
</feature>
<feature type="compositionally biased region" description="Polar residues" evidence="1">
    <location>
        <begin position="194"/>
        <end position="205"/>
    </location>
</feature>